<gene>
    <name evidence="2" type="ORF">HF086_007089</name>
</gene>
<dbReference type="Gene3D" id="3.60.10.10">
    <property type="entry name" value="Endonuclease/exonuclease/phosphatase"/>
    <property type="match status" value="1"/>
</dbReference>
<evidence type="ECO:0008006" key="4">
    <source>
        <dbReference type="Google" id="ProtNLM"/>
    </source>
</evidence>
<comment type="caution">
    <text evidence="2">The sequence shown here is derived from an EMBL/GenBank/DDBJ whole genome shotgun (WGS) entry which is preliminary data.</text>
</comment>
<dbReference type="AlphaFoldDB" id="A0A922SF78"/>
<accession>A0A922SF78</accession>
<evidence type="ECO:0000313" key="2">
    <source>
        <dbReference type="EMBL" id="KAH9636137.1"/>
    </source>
</evidence>
<dbReference type="GO" id="GO:0061343">
    <property type="term" value="P:cell adhesion involved in heart morphogenesis"/>
    <property type="evidence" value="ECO:0007669"/>
    <property type="project" value="TreeGrafter"/>
</dbReference>
<sequence>MATPPRVSAINDKGIASIENHVALQENLLDLEMQLKTAKHEISKLNEQIGVLQQTLQTKQCGELQSLNDANCILNCNNNKIRRKLCVLTNGIPGDSLQAVEDTFGSQFQYIRYVLPNCNIKDLLDNINTKLVNYDLSDYCIVIQNKISVKGSIKKKKRRSKVRKPYKKIFVYYQNVRGLRTKTVTFYNSVSASSSDLVILTETFLNSSVHDAELFPPEYIVLRRDRQGDVGWGGVLLAVKSSYSVQRITNIDQLTDDKEILFATISSKNIKFLVCVVYLPPNYCDKQYLDVLSCIENAVSMYSEYQFLIVGDFNLKSCNKSVRTQFDNFLDFCKLQQCNAICNKYGCILDLVLTTLDSKSINVTSDVEPLVSIDAYHPPLEIVLALPRGNIVDNPLIPSQDLNAEWDFHKADFQGLYPDIINIDWTDLLQEKDVNLAVDILYSKLNHVISSRVPRKTIITNKYIYPTWYTKEIIHYIKLKYFNLKKWKSLGLEFNRELFKYYRSKVKELISIAFNEYIKKIENNIAHDPSSFWKYIKDKRKNRQQCKEYIYSNKVVEGQEAANAFAEHFSSIFHKNSPFLDAETAEREAVHAGFVSG</sequence>
<keyword evidence="1" id="KW-0175">Coiled coil</keyword>
<feature type="coiled-coil region" evidence="1">
    <location>
        <begin position="21"/>
        <end position="55"/>
    </location>
</feature>
<protein>
    <recommendedName>
        <fullName evidence="4">Endonuclease/exonuclease/phosphatase domain-containing protein</fullName>
    </recommendedName>
</protein>
<evidence type="ECO:0000313" key="3">
    <source>
        <dbReference type="Proteomes" id="UP000814243"/>
    </source>
</evidence>
<name>A0A922SF78_SPOEX</name>
<evidence type="ECO:0000256" key="1">
    <source>
        <dbReference type="SAM" id="Coils"/>
    </source>
</evidence>
<reference evidence="2" key="1">
    <citation type="journal article" date="2021" name="G3 (Bethesda)">
        <title>Genome and transcriptome analysis of the beet armyworm Spodoptera exigua reveals targets for pest control. .</title>
        <authorList>
            <person name="Simon S."/>
            <person name="Breeschoten T."/>
            <person name="Jansen H.J."/>
            <person name="Dirks R.P."/>
            <person name="Schranz M.E."/>
            <person name="Ros V.I.D."/>
        </authorList>
    </citation>
    <scope>NUCLEOTIDE SEQUENCE</scope>
    <source>
        <strain evidence="2">TB_SE_WUR_2020</strain>
    </source>
</reference>
<dbReference type="EMBL" id="JACEFF010000511">
    <property type="protein sequence ID" value="KAH9636137.1"/>
    <property type="molecule type" value="Genomic_DNA"/>
</dbReference>
<dbReference type="GO" id="GO:0031012">
    <property type="term" value="C:extracellular matrix"/>
    <property type="evidence" value="ECO:0007669"/>
    <property type="project" value="TreeGrafter"/>
</dbReference>
<dbReference type="Proteomes" id="UP000814243">
    <property type="component" value="Unassembled WGS sequence"/>
</dbReference>
<dbReference type="InterPro" id="IPR036691">
    <property type="entry name" value="Endo/exonu/phosph_ase_sf"/>
</dbReference>
<dbReference type="PANTHER" id="PTHR33395">
    <property type="entry name" value="TRANSCRIPTASE, PUTATIVE-RELATED-RELATED"/>
    <property type="match status" value="1"/>
</dbReference>
<proteinExistence type="predicted"/>
<dbReference type="SUPFAM" id="SSF56219">
    <property type="entry name" value="DNase I-like"/>
    <property type="match status" value="1"/>
</dbReference>
<dbReference type="PANTHER" id="PTHR33395:SF22">
    <property type="entry name" value="REVERSE TRANSCRIPTASE DOMAIN-CONTAINING PROTEIN"/>
    <property type="match status" value="1"/>
</dbReference>
<dbReference type="GO" id="GO:0007508">
    <property type="term" value="P:larval heart development"/>
    <property type="evidence" value="ECO:0007669"/>
    <property type="project" value="TreeGrafter"/>
</dbReference>
<feature type="non-terminal residue" evidence="2">
    <location>
        <position position="1"/>
    </location>
</feature>
<organism evidence="2 3">
    <name type="scientific">Spodoptera exigua</name>
    <name type="common">Beet armyworm</name>
    <name type="synonym">Noctua fulgens</name>
    <dbReference type="NCBI Taxonomy" id="7107"/>
    <lineage>
        <taxon>Eukaryota</taxon>
        <taxon>Metazoa</taxon>
        <taxon>Ecdysozoa</taxon>
        <taxon>Arthropoda</taxon>
        <taxon>Hexapoda</taxon>
        <taxon>Insecta</taxon>
        <taxon>Pterygota</taxon>
        <taxon>Neoptera</taxon>
        <taxon>Endopterygota</taxon>
        <taxon>Lepidoptera</taxon>
        <taxon>Glossata</taxon>
        <taxon>Ditrysia</taxon>
        <taxon>Noctuoidea</taxon>
        <taxon>Noctuidae</taxon>
        <taxon>Amphipyrinae</taxon>
        <taxon>Spodoptera</taxon>
    </lineage>
</organism>